<gene>
    <name evidence="4" type="ORF">L3V18_04385</name>
</gene>
<comment type="caution">
    <text evidence="4">The sequence shown here is derived from an EMBL/GenBank/DDBJ whole genome shotgun (WGS) entry which is preliminary data.</text>
</comment>
<name>A0ABS9HQ05_9GAMM</name>
<dbReference type="InterPro" id="IPR002110">
    <property type="entry name" value="Ankyrin_rpt"/>
</dbReference>
<dbReference type="EMBL" id="JAKJPO010000001">
    <property type="protein sequence ID" value="MCF7221026.1"/>
    <property type="molecule type" value="Genomic_DNA"/>
</dbReference>
<feature type="region of interest" description="Disordered" evidence="3">
    <location>
        <begin position="220"/>
        <end position="239"/>
    </location>
</feature>
<keyword evidence="5" id="KW-1185">Reference proteome</keyword>
<dbReference type="SUPFAM" id="SSF48403">
    <property type="entry name" value="Ankyrin repeat"/>
    <property type="match status" value="1"/>
</dbReference>
<sequence>MNFVASIKKGVQGWLKDLRDPLNLFQEPIWKLRVEFLVFTLLSPILIPCLALSERVREWRRNRRQPPIFRLFECEGGFQLSELEKLIASGVDVNARQEGSGETPLIYAARVDRPWDPNCRGALDVCRVLLEAGADPNADCGGCYDDRAIRPSPIYFAYMSGNVDLLDLLLKAGANPRSEAWLRLVNAKPHPDAWIEYQRPEIQDRLRKWKAEQEAKRLDATLDGATEATGAVPNSRARL</sequence>
<keyword evidence="1" id="KW-0677">Repeat</keyword>
<dbReference type="Proteomes" id="UP001430796">
    <property type="component" value="Unassembled WGS sequence"/>
</dbReference>
<dbReference type="SMART" id="SM00248">
    <property type="entry name" value="ANK"/>
    <property type="match status" value="2"/>
</dbReference>
<reference evidence="4" key="1">
    <citation type="submission" date="2022-01" db="EMBL/GenBank/DDBJ databases">
        <title>Lysobacter chinensis sp. nov., a bacterium isolated from cow dung compost.</title>
        <authorList>
            <person name="Liu Y."/>
        </authorList>
    </citation>
    <scope>NUCLEOTIDE SEQUENCE</scope>
    <source>
        <strain evidence="4">TLK-CK17</strain>
    </source>
</reference>
<reference evidence="4" key="2">
    <citation type="submission" date="2022-01" db="EMBL/GenBank/DDBJ databases">
        <authorList>
            <person name="Zhou L.Y."/>
        </authorList>
    </citation>
    <scope>NUCLEOTIDE SEQUENCE</scope>
    <source>
        <strain evidence="4">TLK-CK17</strain>
    </source>
</reference>
<organism evidence="4 5">
    <name type="scientific">Marilutibacter chinensis</name>
    <dbReference type="NCBI Taxonomy" id="2912247"/>
    <lineage>
        <taxon>Bacteria</taxon>
        <taxon>Pseudomonadati</taxon>
        <taxon>Pseudomonadota</taxon>
        <taxon>Gammaproteobacteria</taxon>
        <taxon>Lysobacterales</taxon>
        <taxon>Lysobacteraceae</taxon>
        <taxon>Marilutibacter</taxon>
    </lineage>
</organism>
<dbReference type="InterPro" id="IPR036770">
    <property type="entry name" value="Ankyrin_rpt-contain_sf"/>
</dbReference>
<evidence type="ECO:0000313" key="5">
    <source>
        <dbReference type="Proteomes" id="UP001430796"/>
    </source>
</evidence>
<dbReference type="PANTHER" id="PTHR24134:SF9">
    <property type="entry name" value="ANKYRIN REPEAT AND SOCS BOX PROTEIN 8"/>
    <property type="match status" value="1"/>
</dbReference>
<keyword evidence="2" id="KW-0040">ANK repeat</keyword>
<dbReference type="Gene3D" id="1.25.40.20">
    <property type="entry name" value="Ankyrin repeat-containing domain"/>
    <property type="match status" value="1"/>
</dbReference>
<dbReference type="PANTHER" id="PTHR24134">
    <property type="entry name" value="ANKYRIN REPEAT-CONTAINING PROTEIN DDB_G0279043"/>
    <property type="match status" value="1"/>
</dbReference>
<evidence type="ECO:0000256" key="3">
    <source>
        <dbReference type="SAM" id="MobiDB-lite"/>
    </source>
</evidence>
<protein>
    <submittedName>
        <fullName evidence="4">Ankyrin repeat domain-containing protein</fullName>
    </submittedName>
</protein>
<evidence type="ECO:0000256" key="2">
    <source>
        <dbReference type="ARBA" id="ARBA00023043"/>
    </source>
</evidence>
<proteinExistence type="predicted"/>
<dbReference type="Pfam" id="PF12796">
    <property type="entry name" value="Ank_2"/>
    <property type="match status" value="1"/>
</dbReference>
<accession>A0ABS9HQ05</accession>
<evidence type="ECO:0000256" key="1">
    <source>
        <dbReference type="ARBA" id="ARBA00022737"/>
    </source>
</evidence>
<dbReference type="RefSeq" id="WP_237053371.1">
    <property type="nucleotide sequence ID" value="NZ_JAKJPO010000001.1"/>
</dbReference>
<evidence type="ECO:0000313" key="4">
    <source>
        <dbReference type="EMBL" id="MCF7221026.1"/>
    </source>
</evidence>